<dbReference type="Proteomes" id="UP000727962">
    <property type="component" value="Unassembled WGS sequence"/>
</dbReference>
<organism evidence="1 2">
    <name type="scientific">Fimbriimonas ginsengisoli</name>
    <dbReference type="NCBI Taxonomy" id="1005039"/>
    <lineage>
        <taxon>Bacteria</taxon>
        <taxon>Bacillati</taxon>
        <taxon>Armatimonadota</taxon>
        <taxon>Fimbriimonadia</taxon>
        <taxon>Fimbriimonadales</taxon>
        <taxon>Fimbriimonadaceae</taxon>
        <taxon>Fimbriimonas</taxon>
    </lineage>
</organism>
<dbReference type="Pfam" id="PF13911">
    <property type="entry name" value="AhpC-TSA_2"/>
    <property type="match status" value="1"/>
</dbReference>
<evidence type="ECO:0008006" key="3">
    <source>
        <dbReference type="Google" id="ProtNLM"/>
    </source>
</evidence>
<comment type="caution">
    <text evidence="1">The sequence shown here is derived from an EMBL/GenBank/DDBJ whole genome shotgun (WGS) entry which is preliminary data.</text>
</comment>
<proteinExistence type="predicted"/>
<dbReference type="Gene3D" id="3.40.30.10">
    <property type="entry name" value="Glutaredoxin"/>
    <property type="match status" value="1"/>
</dbReference>
<evidence type="ECO:0000313" key="2">
    <source>
        <dbReference type="Proteomes" id="UP000727962"/>
    </source>
</evidence>
<sequence>MAFVGLGSPDEAAAFRQRHRLDSAVISDAGGDLYREFGLPKGAFSLRILPRAAAAMARGHFPAMSQPHPSQLGGAFVIDLDGSVVWEHRARDASDIVRAAALLAALP</sequence>
<evidence type="ECO:0000313" key="1">
    <source>
        <dbReference type="EMBL" id="MBI1756162.1"/>
    </source>
</evidence>
<dbReference type="AlphaFoldDB" id="A0A931PU46"/>
<gene>
    <name evidence="1" type="ORF">HYR64_03545</name>
</gene>
<dbReference type="EMBL" id="JACOSL010000024">
    <property type="protein sequence ID" value="MBI1756162.1"/>
    <property type="molecule type" value="Genomic_DNA"/>
</dbReference>
<protein>
    <recommendedName>
        <fullName evidence="3">Redoxin domain-containing protein</fullName>
    </recommendedName>
</protein>
<dbReference type="InterPro" id="IPR032801">
    <property type="entry name" value="PXL2A/B/C"/>
</dbReference>
<accession>A0A931PU46</accession>
<reference evidence="1" key="1">
    <citation type="submission" date="2020-07" db="EMBL/GenBank/DDBJ databases">
        <title>Huge and variable diversity of episymbiotic CPR bacteria and DPANN archaea in groundwater ecosystems.</title>
        <authorList>
            <person name="He C.Y."/>
            <person name="Keren R."/>
            <person name="Whittaker M."/>
            <person name="Farag I.F."/>
            <person name="Doudna J."/>
            <person name="Cate J.H.D."/>
            <person name="Banfield J.F."/>
        </authorList>
    </citation>
    <scope>NUCLEOTIDE SEQUENCE</scope>
    <source>
        <strain evidence="1">NC_groundwater_17_Pr7_B-0.1um_64_12</strain>
    </source>
</reference>
<name>A0A931PU46_FIMGI</name>